<evidence type="ECO:0000259" key="2">
    <source>
        <dbReference type="Pfam" id="PF00884"/>
    </source>
</evidence>
<dbReference type="Gene3D" id="3.40.720.10">
    <property type="entry name" value="Alkaline Phosphatase, subunit A"/>
    <property type="match status" value="1"/>
</dbReference>
<dbReference type="PANTHER" id="PTHR42693:SF33">
    <property type="entry name" value="ARYLSULFATASE"/>
    <property type="match status" value="1"/>
</dbReference>
<dbReference type="EMBL" id="UINC01031610">
    <property type="protein sequence ID" value="SVB17934.1"/>
    <property type="molecule type" value="Genomic_DNA"/>
</dbReference>
<name>A0A382BWC9_9ZZZZ</name>
<dbReference type="SUPFAM" id="SSF53649">
    <property type="entry name" value="Alkaline phosphatase-like"/>
    <property type="match status" value="1"/>
</dbReference>
<gene>
    <name evidence="3" type="ORF">METZ01_LOCUS170788</name>
</gene>
<evidence type="ECO:0000256" key="1">
    <source>
        <dbReference type="ARBA" id="ARBA00008779"/>
    </source>
</evidence>
<dbReference type="GO" id="GO:0004065">
    <property type="term" value="F:arylsulfatase activity"/>
    <property type="evidence" value="ECO:0007669"/>
    <property type="project" value="TreeGrafter"/>
</dbReference>
<dbReference type="Pfam" id="PF00884">
    <property type="entry name" value="Sulfatase"/>
    <property type="match status" value="1"/>
</dbReference>
<dbReference type="PANTHER" id="PTHR42693">
    <property type="entry name" value="ARYLSULFATASE FAMILY MEMBER"/>
    <property type="match status" value="1"/>
</dbReference>
<dbReference type="InterPro" id="IPR050738">
    <property type="entry name" value="Sulfatase"/>
</dbReference>
<organism evidence="3">
    <name type="scientific">marine metagenome</name>
    <dbReference type="NCBI Taxonomy" id="408172"/>
    <lineage>
        <taxon>unclassified sequences</taxon>
        <taxon>metagenomes</taxon>
        <taxon>ecological metagenomes</taxon>
    </lineage>
</organism>
<sequence>MKRAFLLSLFAGLMLGSLLAHAAPDRARPNFILIMVDDMGYSDIGCYGGEVKTPNLDKLAKN</sequence>
<reference evidence="3" key="1">
    <citation type="submission" date="2018-05" db="EMBL/GenBank/DDBJ databases">
        <authorList>
            <person name="Lanie J.A."/>
            <person name="Ng W.-L."/>
            <person name="Kazmierczak K.M."/>
            <person name="Andrzejewski T.M."/>
            <person name="Davidsen T.M."/>
            <person name="Wayne K.J."/>
            <person name="Tettelin H."/>
            <person name="Glass J.I."/>
            <person name="Rusch D."/>
            <person name="Podicherti R."/>
            <person name="Tsui H.-C.T."/>
            <person name="Winkler M.E."/>
        </authorList>
    </citation>
    <scope>NUCLEOTIDE SEQUENCE</scope>
</reference>
<accession>A0A382BWC9</accession>
<comment type="similarity">
    <text evidence="1">Belongs to the sulfatase family.</text>
</comment>
<protein>
    <recommendedName>
        <fullName evidence="2">Sulfatase N-terminal domain-containing protein</fullName>
    </recommendedName>
</protein>
<dbReference type="InterPro" id="IPR000917">
    <property type="entry name" value="Sulfatase_N"/>
</dbReference>
<feature type="domain" description="Sulfatase N-terminal" evidence="2">
    <location>
        <begin position="29"/>
        <end position="62"/>
    </location>
</feature>
<feature type="non-terminal residue" evidence="3">
    <location>
        <position position="62"/>
    </location>
</feature>
<proteinExistence type="inferred from homology"/>
<dbReference type="AlphaFoldDB" id="A0A382BWC9"/>
<dbReference type="InterPro" id="IPR017850">
    <property type="entry name" value="Alkaline_phosphatase_core_sf"/>
</dbReference>
<evidence type="ECO:0000313" key="3">
    <source>
        <dbReference type="EMBL" id="SVB17934.1"/>
    </source>
</evidence>